<protein>
    <submittedName>
        <fullName evidence="1">Uncharacterized protein</fullName>
    </submittedName>
</protein>
<name>A0ABR3ATK5_PHYBL</name>
<accession>A0ABR3ATK5</accession>
<proteinExistence type="predicted"/>
<organism evidence="1 2">
    <name type="scientific">Phycomyces blakesleeanus</name>
    <dbReference type="NCBI Taxonomy" id="4837"/>
    <lineage>
        <taxon>Eukaryota</taxon>
        <taxon>Fungi</taxon>
        <taxon>Fungi incertae sedis</taxon>
        <taxon>Mucoromycota</taxon>
        <taxon>Mucoromycotina</taxon>
        <taxon>Mucoromycetes</taxon>
        <taxon>Mucorales</taxon>
        <taxon>Phycomycetaceae</taxon>
        <taxon>Phycomyces</taxon>
    </lineage>
</organism>
<evidence type="ECO:0000313" key="1">
    <source>
        <dbReference type="EMBL" id="KAL0080836.1"/>
    </source>
</evidence>
<dbReference type="EMBL" id="JBCLYO010000019">
    <property type="protein sequence ID" value="KAL0080836.1"/>
    <property type="molecule type" value="Genomic_DNA"/>
</dbReference>
<sequence length="282" mass="32433">MTIDTHILNPLILNYAVINHLNKGVVWGSVMDINAKAGIIYTGGIDVSVLKQNNETKKKGVGGKKSISLVENEFRYAEALEKEKLKLRNDVKLGHIIATELFMSQHNSSTTSKEKSINYLQEKARVTPAMKAYYANEDNSAVEDQHTSSLLPFRKMKLSNLINQLKADKRLAKNIRKRFGNYASARQSENQKSIRGIFKTSSLYPACQNYELEILKKCLIPVTESTEDNTWSSLYRLWNRAMVTTLNFRHILFDLRKDRRRPENFCRLSARSFTTLKRKKKL</sequence>
<gene>
    <name evidence="1" type="ORF">J3Q64DRAFT_1815189</name>
</gene>
<dbReference type="Proteomes" id="UP001448207">
    <property type="component" value="Unassembled WGS sequence"/>
</dbReference>
<comment type="caution">
    <text evidence="1">The sequence shown here is derived from an EMBL/GenBank/DDBJ whole genome shotgun (WGS) entry which is preliminary data.</text>
</comment>
<evidence type="ECO:0000313" key="2">
    <source>
        <dbReference type="Proteomes" id="UP001448207"/>
    </source>
</evidence>
<keyword evidence="2" id="KW-1185">Reference proteome</keyword>
<reference evidence="1 2" key="1">
    <citation type="submission" date="2024-04" db="EMBL/GenBank/DDBJ databases">
        <title>Symmetric and asymmetric DNA N6-adenine methylation regulates different biological responses in Mucorales.</title>
        <authorList>
            <consortium name="Lawrence Berkeley National Laboratory"/>
            <person name="Lax C."/>
            <person name="Mondo S.J."/>
            <person name="Osorio-Concepcion M."/>
            <person name="Muszewska A."/>
            <person name="Corrochano-Luque M."/>
            <person name="Gutierrez G."/>
            <person name="Riley R."/>
            <person name="Lipzen A."/>
            <person name="Guo J."/>
            <person name="Hundley H."/>
            <person name="Amirebrahimi M."/>
            <person name="Ng V."/>
            <person name="Lorenzo-Gutierrez D."/>
            <person name="Binder U."/>
            <person name="Yang J."/>
            <person name="Song Y."/>
            <person name="Canovas D."/>
            <person name="Navarro E."/>
            <person name="Freitag M."/>
            <person name="Gabaldon T."/>
            <person name="Grigoriev I.V."/>
            <person name="Corrochano L.M."/>
            <person name="Nicolas F.E."/>
            <person name="Garre V."/>
        </authorList>
    </citation>
    <scope>NUCLEOTIDE SEQUENCE [LARGE SCALE GENOMIC DNA]</scope>
    <source>
        <strain evidence="1 2">L51</strain>
    </source>
</reference>